<comment type="caution">
    <text evidence="12">The sequence shown here is derived from an EMBL/GenBank/DDBJ whole genome shotgun (WGS) entry which is preliminary data.</text>
</comment>
<dbReference type="PANTHER" id="PTHR33909:SF1">
    <property type="entry name" value="SEC TRANSLOCON ACCESSORY COMPLEX SUBUNIT YAJC"/>
    <property type="match status" value="1"/>
</dbReference>
<evidence type="ECO:0000256" key="3">
    <source>
        <dbReference type="ARBA" id="ARBA00014962"/>
    </source>
</evidence>
<reference evidence="12 13" key="1">
    <citation type="submission" date="2018-02" db="EMBL/GenBank/DDBJ databases">
        <title>Insights into the biology of acidophilic members of the Acidiferrobacteraceae family derived from comparative genomic analyses.</title>
        <authorList>
            <person name="Issotta F."/>
            <person name="Thyssen C."/>
            <person name="Mena C."/>
            <person name="Moya A."/>
            <person name="Bellenberg S."/>
            <person name="Sproer C."/>
            <person name="Covarrubias P.C."/>
            <person name="Sand W."/>
            <person name="Quatrini R."/>
            <person name="Vera M."/>
        </authorList>
    </citation>
    <scope>NUCLEOTIDE SEQUENCE [LARGE SCALE GENOMIC DNA]</scope>
    <source>
        <strain evidence="13">m-1</strain>
    </source>
</reference>
<accession>A0A368HM76</accession>
<keyword evidence="10 11" id="KW-0472">Membrane</keyword>
<dbReference type="GO" id="GO:0005886">
    <property type="term" value="C:plasma membrane"/>
    <property type="evidence" value="ECO:0007669"/>
    <property type="project" value="UniProtKB-SubCell"/>
</dbReference>
<evidence type="ECO:0000256" key="10">
    <source>
        <dbReference type="ARBA" id="ARBA00023136"/>
    </source>
</evidence>
<dbReference type="GO" id="GO:0015031">
    <property type="term" value="P:protein transport"/>
    <property type="evidence" value="ECO:0007669"/>
    <property type="project" value="UniProtKB-KW"/>
</dbReference>
<keyword evidence="8 11" id="KW-1133">Transmembrane helix</keyword>
<keyword evidence="5" id="KW-1003">Cell membrane</keyword>
<protein>
    <recommendedName>
        <fullName evidence="3">Sec translocon accessory complex subunit YajC</fullName>
    </recommendedName>
</protein>
<evidence type="ECO:0000256" key="2">
    <source>
        <dbReference type="ARBA" id="ARBA00006742"/>
    </source>
</evidence>
<keyword evidence="13" id="KW-1185">Reference proteome</keyword>
<dbReference type="OrthoDB" id="9811406at2"/>
<dbReference type="Proteomes" id="UP000253250">
    <property type="component" value="Unassembled WGS sequence"/>
</dbReference>
<comment type="similarity">
    <text evidence="2">Belongs to the YajC family.</text>
</comment>
<evidence type="ECO:0000256" key="4">
    <source>
        <dbReference type="ARBA" id="ARBA00022448"/>
    </source>
</evidence>
<feature type="transmembrane region" description="Helical" evidence="11">
    <location>
        <begin position="20"/>
        <end position="41"/>
    </location>
</feature>
<dbReference type="InterPro" id="IPR003849">
    <property type="entry name" value="Preprotein_translocase_YajC"/>
</dbReference>
<keyword evidence="7" id="KW-0653">Protein transport</keyword>
<dbReference type="AlphaFoldDB" id="A0A368HM76"/>
<gene>
    <name evidence="12" type="primary">yajC</name>
    <name evidence="12" type="ORF">C4900_04675</name>
</gene>
<evidence type="ECO:0000256" key="6">
    <source>
        <dbReference type="ARBA" id="ARBA00022692"/>
    </source>
</evidence>
<evidence type="ECO:0000256" key="8">
    <source>
        <dbReference type="ARBA" id="ARBA00022989"/>
    </source>
</evidence>
<dbReference type="NCBIfam" id="TIGR00739">
    <property type="entry name" value="yajC"/>
    <property type="match status" value="1"/>
</dbReference>
<sequence>MHVISNAWAAAPAAGAPPQGAAGLFQFLPFVLIVVMMYFLIMRPQSKRAREQRAMLAALAVGDEVVMAGGLLGRLTEVGPQYSKAEVASGVSVQIQTSSVQLVLPKGTIGKVQ</sequence>
<dbReference type="PANTHER" id="PTHR33909">
    <property type="entry name" value="SEC TRANSLOCON ACCESSORY COMPLEX SUBUNIT YAJC"/>
    <property type="match status" value="1"/>
</dbReference>
<evidence type="ECO:0000256" key="1">
    <source>
        <dbReference type="ARBA" id="ARBA00004162"/>
    </source>
</evidence>
<dbReference type="PRINTS" id="PR01853">
    <property type="entry name" value="YAJCTRNLCASE"/>
</dbReference>
<keyword evidence="9" id="KW-0811">Translocation</keyword>
<proteinExistence type="inferred from homology"/>
<dbReference type="SMART" id="SM01323">
    <property type="entry name" value="YajC"/>
    <property type="match status" value="1"/>
</dbReference>
<evidence type="ECO:0000256" key="7">
    <source>
        <dbReference type="ARBA" id="ARBA00022927"/>
    </source>
</evidence>
<evidence type="ECO:0000256" key="9">
    <source>
        <dbReference type="ARBA" id="ARBA00023010"/>
    </source>
</evidence>
<comment type="subcellular location">
    <subcellularLocation>
        <location evidence="1">Cell membrane</location>
        <topology evidence="1">Single-pass membrane protein</topology>
    </subcellularLocation>
</comment>
<organism evidence="12 13">
    <name type="scientific">Acidiferrobacter thiooxydans</name>
    <dbReference type="NCBI Taxonomy" id="163359"/>
    <lineage>
        <taxon>Bacteria</taxon>
        <taxon>Pseudomonadati</taxon>
        <taxon>Pseudomonadota</taxon>
        <taxon>Gammaproteobacteria</taxon>
        <taxon>Acidiferrobacterales</taxon>
        <taxon>Acidiferrobacteraceae</taxon>
        <taxon>Acidiferrobacter</taxon>
    </lineage>
</organism>
<dbReference type="EMBL" id="PSYR01000001">
    <property type="protein sequence ID" value="RCN59538.1"/>
    <property type="molecule type" value="Genomic_DNA"/>
</dbReference>
<evidence type="ECO:0000313" key="12">
    <source>
        <dbReference type="EMBL" id="RCN59538.1"/>
    </source>
</evidence>
<evidence type="ECO:0000313" key="13">
    <source>
        <dbReference type="Proteomes" id="UP000253250"/>
    </source>
</evidence>
<name>A0A368HM76_9GAMM</name>
<dbReference type="Pfam" id="PF02699">
    <property type="entry name" value="YajC"/>
    <property type="match status" value="1"/>
</dbReference>
<keyword evidence="4" id="KW-0813">Transport</keyword>
<evidence type="ECO:0000256" key="11">
    <source>
        <dbReference type="SAM" id="Phobius"/>
    </source>
</evidence>
<evidence type="ECO:0000256" key="5">
    <source>
        <dbReference type="ARBA" id="ARBA00022475"/>
    </source>
</evidence>
<keyword evidence="6 11" id="KW-0812">Transmembrane</keyword>